<dbReference type="PROSITE" id="PS51462">
    <property type="entry name" value="NUDIX"/>
    <property type="match status" value="1"/>
</dbReference>
<dbReference type="PANTHER" id="PTHR43222">
    <property type="entry name" value="NUDIX HYDROLASE 23"/>
    <property type="match status" value="1"/>
</dbReference>
<feature type="domain" description="Nudix hydrolase" evidence="2">
    <location>
        <begin position="21"/>
        <end position="145"/>
    </location>
</feature>
<dbReference type="CDD" id="cd04665">
    <property type="entry name" value="NUDIX_RppH"/>
    <property type="match status" value="1"/>
</dbReference>
<evidence type="ECO:0000259" key="2">
    <source>
        <dbReference type="PROSITE" id="PS51462"/>
    </source>
</evidence>
<dbReference type="InterPro" id="IPR000086">
    <property type="entry name" value="NUDIX_hydrolase_dom"/>
</dbReference>
<dbReference type="InterPro" id="IPR015797">
    <property type="entry name" value="NUDIX_hydrolase-like_dom_sf"/>
</dbReference>
<sequence length="153" mass="17459">MISFKDLNGFKVDLTFEKDFFEIEINHVLVVLKHEGKWLLAKHKVRGVEFPGGKVEKDETLVEAAMRETLEETGVLINDLEHVAEYVVHGDVPFCKAVFTGSVVKIHSNYSLLETDGVVWMNDFELDSCEYLSFHMKDEGISAIRKRVGELEL</sequence>
<organism evidence="3 4">
    <name type="scientific">Sporosarcina siberiensis</name>
    <dbReference type="NCBI Taxonomy" id="1365606"/>
    <lineage>
        <taxon>Bacteria</taxon>
        <taxon>Bacillati</taxon>
        <taxon>Bacillota</taxon>
        <taxon>Bacilli</taxon>
        <taxon>Bacillales</taxon>
        <taxon>Caryophanaceae</taxon>
        <taxon>Sporosarcina</taxon>
    </lineage>
</organism>
<keyword evidence="4" id="KW-1185">Reference proteome</keyword>
<proteinExistence type="predicted"/>
<dbReference type="Proteomes" id="UP001597218">
    <property type="component" value="Unassembled WGS sequence"/>
</dbReference>
<accession>A0ABW4SI40</accession>
<reference evidence="4" key="1">
    <citation type="journal article" date="2019" name="Int. J. Syst. Evol. Microbiol.">
        <title>The Global Catalogue of Microorganisms (GCM) 10K type strain sequencing project: providing services to taxonomists for standard genome sequencing and annotation.</title>
        <authorList>
            <consortium name="The Broad Institute Genomics Platform"/>
            <consortium name="The Broad Institute Genome Sequencing Center for Infectious Disease"/>
            <person name="Wu L."/>
            <person name="Ma J."/>
        </authorList>
    </citation>
    <scope>NUCLEOTIDE SEQUENCE [LARGE SCALE GENOMIC DNA]</scope>
    <source>
        <strain evidence="4">CGMCC 4.7177</strain>
    </source>
</reference>
<dbReference type="SUPFAM" id="SSF55811">
    <property type="entry name" value="Nudix"/>
    <property type="match status" value="1"/>
</dbReference>
<evidence type="ECO:0000313" key="3">
    <source>
        <dbReference type="EMBL" id="MFD1928525.1"/>
    </source>
</evidence>
<dbReference type="Gene3D" id="3.90.79.10">
    <property type="entry name" value="Nucleoside Triphosphate Pyrophosphohydrolase"/>
    <property type="match status" value="1"/>
</dbReference>
<keyword evidence="1" id="KW-0378">Hydrolase</keyword>
<protein>
    <submittedName>
        <fullName evidence="3">NUDIX domain-containing protein</fullName>
    </submittedName>
</protein>
<dbReference type="Pfam" id="PF00293">
    <property type="entry name" value="NUDIX"/>
    <property type="match status" value="1"/>
</dbReference>
<comment type="caution">
    <text evidence="3">The sequence shown here is derived from an EMBL/GenBank/DDBJ whole genome shotgun (WGS) entry which is preliminary data.</text>
</comment>
<dbReference type="EMBL" id="JBHUGI010000027">
    <property type="protein sequence ID" value="MFD1928525.1"/>
    <property type="molecule type" value="Genomic_DNA"/>
</dbReference>
<evidence type="ECO:0000256" key="1">
    <source>
        <dbReference type="ARBA" id="ARBA00022801"/>
    </source>
</evidence>
<dbReference type="PANTHER" id="PTHR43222:SF2">
    <property type="entry name" value="NUDIX HYDROLASE 23, CHLOROPLASTIC"/>
    <property type="match status" value="1"/>
</dbReference>
<dbReference type="InterPro" id="IPR020084">
    <property type="entry name" value="NUDIX_hydrolase_CS"/>
</dbReference>
<dbReference type="RefSeq" id="WP_381537943.1">
    <property type="nucleotide sequence ID" value="NZ_JBHUGI010000027.1"/>
</dbReference>
<name>A0ABW4SI40_9BACL</name>
<dbReference type="PROSITE" id="PS00893">
    <property type="entry name" value="NUDIX_BOX"/>
    <property type="match status" value="1"/>
</dbReference>
<evidence type="ECO:0000313" key="4">
    <source>
        <dbReference type="Proteomes" id="UP001597218"/>
    </source>
</evidence>
<dbReference type="InterPro" id="IPR014078">
    <property type="entry name" value="Nudix_YtkD"/>
</dbReference>
<gene>
    <name evidence="3" type="ORF">ACFSFY_10730</name>
</gene>